<evidence type="ECO:0000313" key="2">
    <source>
        <dbReference type="EMBL" id="QGP77336.1"/>
    </source>
</evidence>
<accession>A0AB37D6U9</accession>
<evidence type="ECO:0000256" key="1">
    <source>
        <dbReference type="SAM" id="Phobius"/>
    </source>
</evidence>
<dbReference type="KEGG" id="tey:GLW17_11350"/>
<feature type="transmembrane region" description="Helical" evidence="1">
    <location>
        <begin position="12"/>
        <end position="29"/>
    </location>
</feature>
<keyword evidence="1" id="KW-0472">Membrane</keyword>
<organism evidence="2 3">
    <name type="scientific">Tetragenococcus halophilus</name>
    <name type="common">Pediococcus halophilus</name>
    <dbReference type="NCBI Taxonomy" id="51669"/>
    <lineage>
        <taxon>Bacteria</taxon>
        <taxon>Bacillati</taxon>
        <taxon>Bacillota</taxon>
        <taxon>Bacilli</taxon>
        <taxon>Lactobacillales</taxon>
        <taxon>Enterococcaceae</taxon>
        <taxon>Tetragenococcus</taxon>
    </lineage>
</organism>
<feature type="transmembrane region" description="Helical" evidence="1">
    <location>
        <begin position="35"/>
        <end position="54"/>
    </location>
</feature>
<name>A0AB37D6U9_TETHA</name>
<keyword evidence="1" id="KW-0812">Transmembrane</keyword>
<reference evidence="2 3" key="1">
    <citation type="submission" date="2019-11" db="EMBL/GenBank/DDBJ databases">
        <authorList>
            <person name="Kim E."/>
            <person name="Lee J."/>
            <person name="Jeon K."/>
            <person name="Lee Y."/>
        </authorList>
    </citation>
    <scope>NUCLEOTIDE SEQUENCE [LARGE SCALE GENOMIC DNA]</scope>
    <source>
        <strain evidence="2 3">YJ1</strain>
    </source>
</reference>
<gene>
    <name evidence="2" type="ORF">GLW17_11350</name>
</gene>
<protein>
    <submittedName>
        <fullName evidence="2">Uncharacterized protein</fullName>
    </submittedName>
</protein>
<keyword evidence="1" id="KW-1133">Transmembrane helix</keyword>
<dbReference type="EMBL" id="CP046246">
    <property type="protein sequence ID" value="QGP77336.1"/>
    <property type="molecule type" value="Genomic_DNA"/>
</dbReference>
<evidence type="ECO:0000313" key="3">
    <source>
        <dbReference type="Proteomes" id="UP000427886"/>
    </source>
</evidence>
<dbReference type="AlphaFoldDB" id="A0AB37D6U9"/>
<dbReference type="Proteomes" id="UP000427886">
    <property type="component" value="Chromosome"/>
</dbReference>
<proteinExistence type="predicted"/>
<dbReference type="RefSeq" id="WP_094243685.1">
    <property type="nucleotide sequence ID" value="NZ_BSYH01000010.1"/>
</dbReference>
<sequence>MKKGKLQLFKLPISYSALLALIAAVFIWINSEDRILAKIAALLFFISAIIRVIIVAKQYKDQKNESK</sequence>